<accession>A0A517NR75</accession>
<organism evidence="1 2">
    <name type="scientific">Stieleria marina</name>
    <dbReference type="NCBI Taxonomy" id="1930275"/>
    <lineage>
        <taxon>Bacteria</taxon>
        <taxon>Pseudomonadati</taxon>
        <taxon>Planctomycetota</taxon>
        <taxon>Planctomycetia</taxon>
        <taxon>Pirellulales</taxon>
        <taxon>Pirellulaceae</taxon>
        <taxon>Stieleria</taxon>
    </lineage>
</organism>
<dbReference type="AlphaFoldDB" id="A0A517NR75"/>
<proteinExistence type="predicted"/>
<dbReference type="Gene3D" id="3.30.750.24">
    <property type="entry name" value="STAS domain"/>
    <property type="match status" value="1"/>
</dbReference>
<dbReference type="RefSeq" id="WP_145417145.1">
    <property type="nucleotide sequence ID" value="NZ_CP036526.1"/>
</dbReference>
<dbReference type="Proteomes" id="UP000319817">
    <property type="component" value="Chromosome"/>
</dbReference>
<dbReference type="SUPFAM" id="SSF52091">
    <property type="entry name" value="SpoIIaa-like"/>
    <property type="match status" value="1"/>
</dbReference>
<evidence type="ECO:0008006" key="3">
    <source>
        <dbReference type="Google" id="ProtNLM"/>
    </source>
</evidence>
<dbReference type="InterPro" id="IPR036513">
    <property type="entry name" value="STAS_dom_sf"/>
</dbReference>
<protein>
    <recommendedName>
        <fullName evidence="3">STAS domain-containing protein</fullName>
    </recommendedName>
</protein>
<evidence type="ECO:0000313" key="2">
    <source>
        <dbReference type="Proteomes" id="UP000319817"/>
    </source>
</evidence>
<name>A0A517NR75_9BACT</name>
<reference evidence="1 2" key="1">
    <citation type="submission" date="2019-02" db="EMBL/GenBank/DDBJ databases">
        <title>Deep-cultivation of Planctomycetes and their phenomic and genomic characterization uncovers novel biology.</title>
        <authorList>
            <person name="Wiegand S."/>
            <person name="Jogler M."/>
            <person name="Boedeker C."/>
            <person name="Pinto D."/>
            <person name="Vollmers J."/>
            <person name="Rivas-Marin E."/>
            <person name="Kohn T."/>
            <person name="Peeters S.H."/>
            <person name="Heuer A."/>
            <person name="Rast P."/>
            <person name="Oberbeckmann S."/>
            <person name="Bunk B."/>
            <person name="Jeske O."/>
            <person name="Meyerdierks A."/>
            <person name="Storesund J.E."/>
            <person name="Kallscheuer N."/>
            <person name="Luecker S."/>
            <person name="Lage O.M."/>
            <person name="Pohl T."/>
            <person name="Merkel B.J."/>
            <person name="Hornburger P."/>
            <person name="Mueller R.-W."/>
            <person name="Bruemmer F."/>
            <person name="Labrenz M."/>
            <person name="Spormann A.M."/>
            <person name="Op den Camp H."/>
            <person name="Overmann J."/>
            <person name="Amann R."/>
            <person name="Jetten M.S.M."/>
            <person name="Mascher T."/>
            <person name="Medema M.H."/>
            <person name="Devos D.P."/>
            <person name="Kaster A.-K."/>
            <person name="Ovreas L."/>
            <person name="Rohde M."/>
            <person name="Galperin M.Y."/>
            <person name="Jogler C."/>
        </authorList>
    </citation>
    <scope>NUCLEOTIDE SEQUENCE [LARGE SCALE GENOMIC DNA]</scope>
    <source>
        <strain evidence="1 2">K23_9</strain>
    </source>
</reference>
<dbReference type="EMBL" id="CP036526">
    <property type="protein sequence ID" value="QDT09605.1"/>
    <property type="molecule type" value="Genomic_DNA"/>
</dbReference>
<sequence>MVFSLSLSHKPAVSAIDETFERLIDEAQYRIGDLDTPEIVIDCSLVQWISSHAIDRLIRLHLEARRFEQCVVISNASDFACDVINLTRLDRIVSVRFDAAHERMSSPHFGS</sequence>
<evidence type="ECO:0000313" key="1">
    <source>
        <dbReference type="EMBL" id="QDT09605.1"/>
    </source>
</evidence>
<keyword evidence="2" id="KW-1185">Reference proteome</keyword>
<gene>
    <name evidence="1" type="ORF">K239x_15510</name>
</gene>